<evidence type="ECO:0000313" key="5">
    <source>
        <dbReference type="Proteomes" id="UP000028924"/>
    </source>
</evidence>
<gene>
    <name evidence="4" type="ORF">APUTEX25_001922</name>
    <name evidence="3" type="ORF">F751_3108</name>
</gene>
<feature type="coiled-coil region" evidence="1">
    <location>
        <begin position="26"/>
        <end position="141"/>
    </location>
</feature>
<proteinExistence type="predicted"/>
<reference evidence="4" key="4">
    <citation type="submission" date="2018-11" db="EMBL/GenBank/DDBJ databases">
        <title>Characterization of plant carbon substrate utilization by Auxenochlorella protothecoides.</title>
        <authorList>
            <person name="Vogler B.W."/>
            <person name="Starkenburg S.R."/>
            <person name="Sudasinghe N."/>
            <person name="Schambach J.Y."/>
            <person name="Rollin J.A."/>
            <person name="Pattathil S."/>
            <person name="Barry A.N."/>
        </authorList>
    </citation>
    <scope>NUCLEOTIDE SEQUENCE [LARGE SCALE GENOMIC DNA]</scope>
    <source>
        <strain evidence="4">UTEX 25</strain>
    </source>
</reference>
<keyword evidence="1" id="KW-0175">Coiled coil</keyword>
<sequence>MLTTSIAVRHVTLTMKPALSTKHPTLLQLAQEVRQLGSERQRVQELRLRLSQEADLMEREKVAWATRKASADAAAQAELAEQMRRLERERRVLEKQGRALLKLPTRRQKAEVAEIQEVLEKERQERRARDARHRLVEERLKRQLAEAQVRGDGVGPKQVAEEGVHDAHMVPRGQLPIASPSRIGVPAWRK</sequence>
<evidence type="ECO:0000313" key="4">
    <source>
        <dbReference type="EMBL" id="RMZ54346.1"/>
    </source>
</evidence>
<evidence type="ECO:0000256" key="2">
    <source>
        <dbReference type="SAM" id="MobiDB-lite"/>
    </source>
</evidence>
<name>A0A087SF86_AUXPR</name>
<dbReference type="AlphaFoldDB" id="A0A087SF86"/>
<protein>
    <submittedName>
        <fullName evidence="3">Uncharacterized protein</fullName>
    </submittedName>
</protein>
<evidence type="ECO:0000256" key="1">
    <source>
        <dbReference type="SAM" id="Coils"/>
    </source>
</evidence>
<dbReference type="EMBL" id="QOKY01000179">
    <property type="protein sequence ID" value="RMZ54346.1"/>
    <property type="molecule type" value="Genomic_DNA"/>
</dbReference>
<reference evidence="3 5" key="1">
    <citation type="journal article" date="2014" name="BMC Genomics">
        <title>Oil accumulation mechanisms of the oleaginous microalga Chlorella protothecoides revealed through its genome, transcriptomes, and proteomes.</title>
        <authorList>
            <person name="Gao C."/>
            <person name="Wang Y."/>
            <person name="Shen Y."/>
            <person name="Yan D."/>
            <person name="He X."/>
            <person name="Dai J."/>
            <person name="Wu Q."/>
        </authorList>
    </citation>
    <scope>NUCLEOTIDE SEQUENCE [LARGE SCALE GENOMIC DNA]</scope>
    <source>
        <strain evidence="3 5">0710</strain>
    </source>
</reference>
<dbReference type="Proteomes" id="UP000279271">
    <property type="component" value="Unassembled WGS sequence"/>
</dbReference>
<dbReference type="EMBL" id="KL662107">
    <property type="protein sequence ID" value="KFM24390.1"/>
    <property type="molecule type" value="Genomic_DNA"/>
</dbReference>
<dbReference type="GeneID" id="23614499"/>
<keyword evidence="5" id="KW-1185">Reference proteome</keyword>
<dbReference type="Proteomes" id="UP000028924">
    <property type="component" value="Unassembled WGS sequence"/>
</dbReference>
<dbReference type="STRING" id="3075.A0A087SF86"/>
<reference evidence="6" key="2">
    <citation type="journal article" date="2018" name="Algal Res.">
        <title>Characterization of plant carbon substrate utilization by Auxenochlorella protothecoides.</title>
        <authorList>
            <person name="Vogler B.W."/>
            <person name="Starkenburg S.R."/>
            <person name="Sudasinghe N."/>
            <person name="Schambach J.Y."/>
            <person name="Rollin J.A."/>
            <person name="Pattathil S."/>
            <person name="Barry A.N."/>
        </authorList>
    </citation>
    <scope>NUCLEOTIDE SEQUENCE [LARGE SCALE GENOMIC DNA]</scope>
    <source>
        <strain evidence="6">UTEX 25</strain>
    </source>
</reference>
<feature type="region of interest" description="Disordered" evidence="2">
    <location>
        <begin position="166"/>
        <end position="190"/>
    </location>
</feature>
<organism evidence="3 5">
    <name type="scientific">Auxenochlorella protothecoides</name>
    <name type="common">Green microalga</name>
    <name type="synonym">Chlorella protothecoides</name>
    <dbReference type="NCBI Taxonomy" id="3075"/>
    <lineage>
        <taxon>Eukaryota</taxon>
        <taxon>Viridiplantae</taxon>
        <taxon>Chlorophyta</taxon>
        <taxon>core chlorophytes</taxon>
        <taxon>Trebouxiophyceae</taxon>
        <taxon>Chlorellales</taxon>
        <taxon>Chlorellaceae</taxon>
        <taxon>Auxenochlorella</taxon>
    </lineage>
</organism>
<dbReference type="RefSeq" id="XP_011397278.1">
    <property type="nucleotide sequence ID" value="XM_011398976.1"/>
</dbReference>
<dbReference type="KEGG" id="apro:F751_3108"/>
<reference evidence="4" key="3">
    <citation type="submission" date="2018-10" db="EMBL/GenBank/DDBJ databases">
        <authorList>
            <person name="Hovde B."/>
            <person name="Zhang X."/>
        </authorList>
    </citation>
    <scope>NUCLEOTIDE SEQUENCE [LARGE SCALE GENOMIC DNA]</scope>
    <source>
        <strain evidence="4">UTEX 25</strain>
    </source>
</reference>
<evidence type="ECO:0000313" key="3">
    <source>
        <dbReference type="EMBL" id="KFM24390.1"/>
    </source>
</evidence>
<evidence type="ECO:0000313" key="6">
    <source>
        <dbReference type="Proteomes" id="UP000279271"/>
    </source>
</evidence>
<accession>A0A087SF86</accession>